<keyword evidence="4" id="KW-0238">DNA-binding</keyword>
<comment type="caution">
    <text evidence="9">The sequence shown here is derived from an EMBL/GenBank/DDBJ whole genome shotgun (WGS) entry which is preliminary data.</text>
</comment>
<dbReference type="InterPro" id="IPR013324">
    <property type="entry name" value="RNA_pol_sigma_r3/r4-like"/>
</dbReference>
<dbReference type="SUPFAM" id="SSF88659">
    <property type="entry name" value="Sigma3 and sigma4 domains of RNA polymerase sigma factors"/>
    <property type="match status" value="1"/>
</dbReference>
<keyword evidence="5" id="KW-0804">Transcription</keyword>
<dbReference type="InterPro" id="IPR014284">
    <property type="entry name" value="RNA_pol_sigma-70_dom"/>
</dbReference>
<gene>
    <name evidence="9" type="ORF">FEK34_06995</name>
</gene>
<evidence type="ECO:0000313" key="9">
    <source>
        <dbReference type="EMBL" id="TLF79156.1"/>
    </source>
</evidence>
<dbReference type="RefSeq" id="WP_138447064.1">
    <property type="nucleotide sequence ID" value="NZ_VBUT01000003.1"/>
</dbReference>
<comment type="similarity">
    <text evidence="1">Belongs to the sigma-70 factor family. ECF subfamily.</text>
</comment>
<evidence type="ECO:0000256" key="2">
    <source>
        <dbReference type="ARBA" id="ARBA00023015"/>
    </source>
</evidence>
<dbReference type="InterPro" id="IPR046531">
    <property type="entry name" value="DUF6596"/>
</dbReference>
<dbReference type="Gene3D" id="1.10.10.10">
    <property type="entry name" value="Winged helix-like DNA-binding domain superfamily/Winged helix DNA-binding domain"/>
    <property type="match status" value="1"/>
</dbReference>
<dbReference type="Proteomes" id="UP000306378">
    <property type="component" value="Unassembled WGS sequence"/>
</dbReference>
<dbReference type="InterPro" id="IPR013325">
    <property type="entry name" value="RNA_pol_sigma_r2"/>
</dbReference>
<dbReference type="GO" id="GO:0003677">
    <property type="term" value="F:DNA binding"/>
    <property type="evidence" value="ECO:0007669"/>
    <property type="project" value="UniProtKB-KW"/>
</dbReference>
<dbReference type="NCBIfam" id="TIGR02937">
    <property type="entry name" value="sigma70-ECF"/>
    <property type="match status" value="1"/>
</dbReference>
<evidence type="ECO:0000256" key="5">
    <source>
        <dbReference type="ARBA" id="ARBA00023163"/>
    </source>
</evidence>
<keyword evidence="3" id="KW-0731">Sigma factor</keyword>
<organism evidence="9 10">
    <name type="scientific">Nocardia cyriacigeorgica</name>
    <dbReference type="NCBI Taxonomy" id="135487"/>
    <lineage>
        <taxon>Bacteria</taxon>
        <taxon>Bacillati</taxon>
        <taxon>Actinomycetota</taxon>
        <taxon>Actinomycetes</taxon>
        <taxon>Mycobacteriales</taxon>
        <taxon>Nocardiaceae</taxon>
        <taxon>Nocardia</taxon>
    </lineage>
</organism>
<dbReference type="Gene3D" id="1.10.1740.10">
    <property type="match status" value="1"/>
</dbReference>
<protein>
    <submittedName>
        <fullName evidence="9">Sigma-70 family RNA polymerase sigma factor</fullName>
    </submittedName>
</protein>
<dbReference type="GO" id="GO:0016987">
    <property type="term" value="F:sigma factor activity"/>
    <property type="evidence" value="ECO:0007669"/>
    <property type="project" value="UniProtKB-KW"/>
</dbReference>
<dbReference type="Pfam" id="PF20239">
    <property type="entry name" value="DUF6596"/>
    <property type="match status" value="1"/>
</dbReference>
<dbReference type="InterPro" id="IPR007627">
    <property type="entry name" value="RNA_pol_sigma70_r2"/>
</dbReference>
<evidence type="ECO:0000256" key="1">
    <source>
        <dbReference type="ARBA" id="ARBA00010641"/>
    </source>
</evidence>
<dbReference type="AlphaFoldDB" id="A0A5R8NU49"/>
<dbReference type="EMBL" id="VBUT01000003">
    <property type="protein sequence ID" value="TLF79156.1"/>
    <property type="molecule type" value="Genomic_DNA"/>
</dbReference>
<evidence type="ECO:0000256" key="4">
    <source>
        <dbReference type="ARBA" id="ARBA00023125"/>
    </source>
</evidence>
<dbReference type="InterPro" id="IPR036388">
    <property type="entry name" value="WH-like_DNA-bd_sf"/>
</dbReference>
<proteinExistence type="inferred from homology"/>
<feature type="domain" description="RNA polymerase sigma-70 region 2" evidence="6">
    <location>
        <begin position="16"/>
        <end position="77"/>
    </location>
</feature>
<evidence type="ECO:0000259" key="8">
    <source>
        <dbReference type="Pfam" id="PF20239"/>
    </source>
</evidence>
<feature type="domain" description="RNA polymerase sigma factor 70 region 4 type 2" evidence="7">
    <location>
        <begin position="108"/>
        <end position="160"/>
    </location>
</feature>
<evidence type="ECO:0000313" key="10">
    <source>
        <dbReference type="Proteomes" id="UP000306378"/>
    </source>
</evidence>
<dbReference type="GO" id="GO:0006352">
    <property type="term" value="P:DNA-templated transcription initiation"/>
    <property type="evidence" value="ECO:0007669"/>
    <property type="project" value="InterPro"/>
</dbReference>
<dbReference type="InterPro" id="IPR013249">
    <property type="entry name" value="RNA_pol_sigma70_r4_t2"/>
</dbReference>
<evidence type="ECO:0000259" key="7">
    <source>
        <dbReference type="Pfam" id="PF08281"/>
    </source>
</evidence>
<reference evidence="9 10" key="1">
    <citation type="submission" date="2019-05" db="EMBL/GenBank/DDBJ databases">
        <title>Genomes sequences of two Nocardia cyriacigeorgica environmental isolates, type strains Nocardia asteroides ATCC 19247 and Nocardia cyriacigeorgica DSM 44484.</title>
        <authorList>
            <person name="Vautrin F."/>
            <person name="Bergeron E."/>
            <person name="Dubost A."/>
            <person name="Abrouk D."/>
            <person name="Rodriguez Nava V."/>
            <person name="Pujic P."/>
        </authorList>
    </citation>
    <scope>NUCLEOTIDE SEQUENCE [LARGE SCALE GENOMIC DNA]</scope>
    <source>
        <strain evidence="9 10">EML 446</strain>
    </source>
</reference>
<dbReference type="Pfam" id="PF08281">
    <property type="entry name" value="Sigma70_r4_2"/>
    <property type="match status" value="1"/>
</dbReference>
<dbReference type="PANTHER" id="PTHR47756:SF2">
    <property type="entry name" value="BLL6612 PROTEIN"/>
    <property type="match status" value="1"/>
</dbReference>
<name>A0A5R8NU49_9NOCA</name>
<evidence type="ECO:0000259" key="6">
    <source>
        <dbReference type="Pfam" id="PF04542"/>
    </source>
</evidence>
<accession>A0A5R8NU49</accession>
<dbReference type="SUPFAM" id="SSF88946">
    <property type="entry name" value="Sigma2 domain of RNA polymerase sigma factors"/>
    <property type="match status" value="1"/>
</dbReference>
<dbReference type="PANTHER" id="PTHR47756">
    <property type="entry name" value="BLL6612 PROTEIN-RELATED"/>
    <property type="match status" value="1"/>
</dbReference>
<keyword evidence="2" id="KW-0805">Transcription regulation</keyword>
<sequence>MTTDPAEFDRVYRAEFGRAVATLARLTGDIGAAEDAVQEAFADALRTWPERGRPDNPGAWITTAARHRALDRLRRESSREAKEYAAARLAPEDEEPEVVSIADDQLRMIFTCCHPALAPESRVALTLRLVCGLRTAEIARAFLQPESTVAQRLSRAKAKIRDAGIPLRVPSAQLLPERTAAVLACIYLVFTEGYFATSGPQAVRDELCDEAIRLGTLLCELMPREPQARALLALMLLTDSRRDRRRTADGELIPLEEQDRRRWNRSKIRAGLSCLVAAAEDGGGGKYLAQARIAAAHAVAPSWEQTDWGAIVSAYDDLTAEAWTPAVAVNRAVAIGFRDGPEAGLAALDEVADHPRLAGSHLVPATRADLLRRAGRHREAAQHYREALARVGNDPAARFLRRRLAEVTAVEQTEASD</sequence>
<evidence type="ECO:0000256" key="3">
    <source>
        <dbReference type="ARBA" id="ARBA00023082"/>
    </source>
</evidence>
<dbReference type="Pfam" id="PF04542">
    <property type="entry name" value="Sigma70_r2"/>
    <property type="match status" value="1"/>
</dbReference>
<feature type="domain" description="DUF6596" evidence="8">
    <location>
        <begin position="178"/>
        <end position="278"/>
    </location>
</feature>